<evidence type="ECO:0000256" key="3">
    <source>
        <dbReference type="ARBA" id="ARBA00022679"/>
    </source>
</evidence>
<comment type="function">
    <text evidence="8">Catalyzes the cleavage of 2-amino-3-ketobutyrate to glycine and acetyl-CoA.</text>
</comment>
<dbReference type="Gene3D" id="3.40.640.10">
    <property type="entry name" value="Type I PLP-dependent aspartate aminotransferase-like (Major domain)"/>
    <property type="match status" value="1"/>
</dbReference>
<dbReference type="InterPro" id="IPR001917">
    <property type="entry name" value="Aminotrans_II_pyridoxalP_BS"/>
</dbReference>
<evidence type="ECO:0000313" key="12">
    <source>
        <dbReference type="Proteomes" id="UP000290767"/>
    </source>
</evidence>
<feature type="binding site" description="in other chain" evidence="8">
    <location>
        <begin position="208"/>
        <end position="211"/>
    </location>
    <ligand>
        <name>pyridoxal 5'-phosphate</name>
        <dbReference type="ChEBI" id="CHEBI:597326"/>
        <note>ligand shared between dimeric partners</note>
    </ligand>
</feature>
<dbReference type="CDD" id="cd06454">
    <property type="entry name" value="KBL_like"/>
    <property type="match status" value="1"/>
</dbReference>
<comment type="pathway">
    <text evidence="1">Porphyrin-containing compound metabolism; protoporphyrin-IX biosynthesis; 5-aminolevulinate from glycine: step 1/1.</text>
</comment>
<dbReference type="GO" id="GO:0008890">
    <property type="term" value="F:glycine C-acetyltransferase activity"/>
    <property type="evidence" value="ECO:0007669"/>
    <property type="project" value="UniProtKB-UniRule"/>
</dbReference>
<comment type="caution">
    <text evidence="11">The sequence shown here is derived from an EMBL/GenBank/DDBJ whole genome shotgun (WGS) entry which is preliminary data.</text>
</comment>
<dbReference type="PROSITE" id="PS00599">
    <property type="entry name" value="AA_TRANSFER_CLASS_2"/>
    <property type="match status" value="1"/>
</dbReference>
<name>A0A4Q1TXI7_RHILE</name>
<dbReference type="FunFam" id="3.40.640.10:FF:000006">
    <property type="entry name" value="5-aminolevulinate synthase, mitochondrial"/>
    <property type="match status" value="1"/>
</dbReference>
<feature type="domain" description="Aminotransferase class I/classII large" evidence="10">
    <location>
        <begin position="43"/>
        <end position="384"/>
    </location>
</feature>
<keyword evidence="4 8" id="KW-0663">Pyridoxal phosphate</keyword>
<dbReference type="PANTHER" id="PTHR13693:SF102">
    <property type="entry name" value="2-AMINO-3-KETOBUTYRATE COENZYME A LIGASE, MITOCHONDRIAL"/>
    <property type="match status" value="1"/>
</dbReference>
<evidence type="ECO:0000256" key="7">
    <source>
        <dbReference type="ARBA" id="ARBA00047654"/>
    </source>
</evidence>
<evidence type="ECO:0000313" key="11">
    <source>
        <dbReference type="EMBL" id="RXT23742.1"/>
    </source>
</evidence>
<comment type="catalytic activity">
    <reaction evidence="8">
        <text>glycine + acetyl-CoA = (2S)-2-amino-3-oxobutanoate + CoA</text>
        <dbReference type="Rhea" id="RHEA:20736"/>
        <dbReference type="ChEBI" id="CHEBI:57287"/>
        <dbReference type="ChEBI" id="CHEBI:57288"/>
        <dbReference type="ChEBI" id="CHEBI:57305"/>
        <dbReference type="ChEBI" id="CHEBI:78948"/>
        <dbReference type="EC" id="2.3.1.29"/>
    </reaction>
</comment>
<dbReference type="RefSeq" id="WP_129419772.1">
    <property type="nucleotide sequence ID" value="NZ_MZMU01000012.1"/>
</dbReference>
<evidence type="ECO:0000256" key="9">
    <source>
        <dbReference type="SAM" id="Coils"/>
    </source>
</evidence>
<feature type="binding site" description="in other chain" evidence="8">
    <location>
        <position position="183"/>
    </location>
    <ligand>
        <name>pyridoxal 5'-phosphate</name>
        <dbReference type="ChEBI" id="CHEBI:597326"/>
        <note>ligand shared between dimeric partners</note>
    </ligand>
</feature>
<comment type="pathway">
    <text evidence="8">Amino-acid degradation; L-threonine degradation via oxydo-reductase pathway; glycine from L-threonine: step 2/2.</text>
</comment>
<sequence length="395" mass="42417">MTSQFLSHLSNEISALKDAGLYKSERVISSKQAGEIAISTGERVLNFCANNYLGLADNEELAEAGKQALDRYGYGMASVRFICGTQEEHKQLEARISSFLSMEDTILYSSCFDANGGLFETLLSEEDAIISDALNHASIIDGVRLSKAKRFRYANNDMAALEEELKKAEGSRFKLIATDGVFSMDGIIANLGGVCDLAEKYGAMVMVDDSHAVGFVGKNGRGSPEYCGVEGRIDIITGTLGKALGGASGGYTSAKAEVVEWLRQRSRPYLFSNTLAPVIAAASLKVFDLIENGDALRKHLSGNADLFRTEMTKLGFTLAGEGHPIIPVMLGDAKLAQDMAGLMLKKGIYVIGFSFPVVPKGQARIRTQMSAAHSRADVERAIAAFAEAGRELGVI</sequence>
<keyword evidence="6 8" id="KW-0012">Acyltransferase</keyword>
<keyword evidence="3 8" id="KW-0808">Transferase</keyword>
<proteinExistence type="inferred from homology"/>
<dbReference type="InterPro" id="IPR004839">
    <property type="entry name" value="Aminotransferase_I/II_large"/>
</dbReference>
<dbReference type="Gene3D" id="3.90.1150.10">
    <property type="entry name" value="Aspartate Aminotransferase, domain 1"/>
    <property type="match status" value="1"/>
</dbReference>
<evidence type="ECO:0000256" key="8">
    <source>
        <dbReference type="HAMAP-Rule" id="MF_00985"/>
    </source>
</evidence>
<dbReference type="GO" id="GO:0005829">
    <property type="term" value="C:cytosol"/>
    <property type="evidence" value="ECO:0007669"/>
    <property type="project" value="TreeGrafter"/>
</dbReference>
<dbReference type="AlphaFoldDB" id="A0A4Q1TXI7"/>
<evidence type="ECO:0000256" key="6">
    <source>
        <dbReference type="ARBA" id="ARBA00023315"/>
    </source>
</evidence>
<evidence type="ECO:0000259" key="10">
    <source>
        <dbReference type="Pfam" id="PF00155"/>
    </source>
</evidence>
<dbReference type="GO" id="GO:0006783">
    <property type="term" value="P:heme biosynthetic process"/>
    <property type="evidence" value="ECO:0007669"/>
    <property type="project" value="UniProtKB-KW"/>
</dbReference>
<evidence type="ECO:0000256" key="2">
    <source>
        <dbReference type="ARBA" id="ARBA00008392"/>
    </source>
</evidence>
<dbReference type="EMBL" id="MZMU01000012">
    <property type="protein sequence ID" value="RXT23742.1"/>
    <property type="molecule type" value="Genomic_DNA"/>
</dbReference>
<protein>
    <recommendedName>
        <fullName evidence="8">2-amino-3-ketobutyrate coenzyme A ligase</fullName>
        <shortName evidence="8">AKB ligase</shortName>
        <ecNumber evidence="8">2.3.1.29</ecNumber>
    </recommendedName>
    <alternativeName>
        <fullName evidence="8">Glycine acetyltransferase</fullName>
    </alternativeName>
</protein>
<comment type="subunit">
    <text evidence="8">Homodimer.</text>
</comment>
<dbReference type="Pfam" id="PF00155">
    <property type="entry name" value="Aminotran_1_2"/>
    <property type="match status" value="1"/>
</dbReference>
<evidence type="ECO:0000256" key="1">
    <source>
        <dbReference type="ARBA" id="ARBA00005029"/>
    </source>
</evidence>
<feature type="binding site" description="in other chain" evidence="8">
    <location>
        <begin position="239"/>
        <end position="242"/>
    </location>
    <ligand>
        <name>pyridoxal 5'-phosphate</name>
        <dbReference type="ChEBI" id="CHEBI:597326"/>
        <note>ligand shared between dimeric partners</note>
    </ligand>
</feature>
<feature type="binding site" description="in other chain" evidence="8">
    <location>
        <begin position="111"/>
        <end position="112"/>
    </location>
    <ligand>
        <name>pyridoxal 5'-phosphate</name>
        <dbReference type="ChEBI" id="CHEBI:597326"/>
        <note>ligand shared between dimeric partners</note>
    </ligand>
</feature>
<dbReference type="InterPro" id="IPR050087">
    <property type="entry name" value="AON_synthase_class-II"/>
</dbReference>
<dbReference type="GO" id="GO:0030170">
    <property type="term" value="F:pyridoxal phosphate binding"/>
    <property type="evidence" value="ECO:0007669"/>
    <property type="project" value="UniProtKB-UniRule"/>
</dbReference>
<dbReference type="GO" id="GO:0019518">
    <property type="term" value="P:L-threonine catabolic process to glycine"/>
    <property type="evidence" value="ECO:0007669"/>
    <property type="project" value="UniProtKB-UniRule"/>
</dbReference>
<dbReference type="NCBIfam" id="NF005394">
    <property type="entry name" value="PRK06939.1"/>
    <property type="match status" value="1"/>
</dbReference>
<comment type="cofactor">
    <cofactor evidence="8">
        <name>pyridoxal 5'-phosphate</name>
        <dbReference type="ChEBI" id="CHEBI:597326"/>
    </cofactor>
    <text evidence="8">Binds 1 pyridoxal phosphate per subunit.</text>
</comment>
<feature type="binding site" evidence="8">
    <location>
        <begin position="272"/>
        <end position="273"/>
    </location>
    <ligand>
        <name>pyridoxal 5'-phosphate</name>
        <dbReference type="ChEBI" id="CHEBI:597326"/>
        <note>ligand shared between dimeric partners</note>
    </ligand>
</feature>
<organism evidence="11 12">
    <name type="scientific">Rhizobium leguminosarum</name>
    <dbReference type="NCBI Taxonomy" id="384"/>
    <lineage>
        <taxon>Bacteria</taxon>
        <taxon>Pseudomonadati</taxon>
        <taxon>Pseudomonadota</taxon>
        <taxon>Alphaproteobacteria</taxon>
        <taxon>Hyphomicrobiales</taxon>
        <taxon>Rhizobiaceae</taxon>
        <taxon>Rhizobium/Agrobacterium group</taxon>
        <taxon>Rhizobium</taxon>
    </lineage>
</organism>
<keyword evidence="9" id="KW-0175">Coiled coil</keyword>
<evidence type="ECO:0000256" key="4">
    <source>
        <dbReference type="ARBA" id="ARBA00022898"/>
    </source>
</evidence>
<comment type="similarity">
    <text evidence="2 8">Belongs to the class-II pyridoxal-phosphate-dependent aminotransferase family.</text>
</comment>
<gene>
    <name evidence="8" type="primary">kbl</name>
    <name evidence="11" type="ORF">B5P46_17490</name>
</gene>
<dbReference type="PANTHER" id="PTHR13693">
    <property type="entry name" value="CLASS II AMINOTRANSFERASE/8-AMINO-7-OXONONANOATE SYNTHASE"/>
    <property type="match status" value="1"/>
</dbReference>
<dbReference type="GO" id="GO:0003870">
    <property type="term" value="F:5-aminolevulinate synthase activity"/>
    <property type="evidence" value="ECO:0007669"/>
    <property type="project" value="UniProtKB-EC"/>
</dbReference>
<dbReference type="InterPro" id="IPR011282">
    <property type="entry name" value="2am3keto_CoA_ligase"/>
</dbReference>
<comment type="catalytic activity">
    <reaction evidence="7">
        <text>succinyl-CoA + glycine + H(+) = 5-aminolevulinate + CO2 + CoA</text>
        <dbReference type="Rhea" id="RHEA:12921"/>
        <dbReference type="ChEBI" id="CHEBI:15378"/>
        <dbReference type="ChEBI" id="CHEBI:16526"/>
        <dbReference type="ChEBI" id="CHEBI:57287"/>
        <dbReference type="ChEBI" id="CHEBI:57292"/>
        <dbReference type="ChEBI" id="CHEBI:57305"/>
        <dbReference type="ChEBI" id="CHEBI:356416"/>
        <dbReference type="EC" id="2.3.1.37"/>
    </reaction>
</comment>
<dbReference type="SUPFAM" id="SSF53383">
    <property type="entry name" value="PLP-dependent transferases"/>
    <property type="match status" value="1"/>
</dbReference>
<dbReference type="InterPro" id="IPR015422">
    <property type="entry name" value="PyrdxlP-dep_Trfase_small"/>
</dbReference>
<dbReference type="InterPro" id="IPR015421">
    <property type="entry name" value="PyrdxlP-dep_Trfase_major"/>
</dbReference>
<feature type="binding site" evidence="8">
    <location>
        <position position="136"/>
    </location>
    <ligand>
        <name>substrate</name>
    </ligand>
</feature>
<feature type="modified residue" description="N6-(pyridoxal phosphate)lysine" evidence="8">
    <location>
        <position position="242"/>
    </location>
</feature>
<keyword evidence="5" id="KW-0350">Heme biosynthesis</keyword>
<dbReference type="EC" id="2.3.1.29" evidence="8"/>
<dbReference type="UniPathway" id="UPA00046">
    <property type="reaction ID" value="UER00506"/>
</dbReference>
<dbReference type="HAMAP" id="MF_00985">
    <property type="entry name" value="2am3keto_CoA_ligase"/>
    <property type="match status" value="1"/>
</dbReference>
<dbReference type="Proteomes" id="UP000290767">
    <property type="component" value="Unassembled WGS sequence"/>
</dbReference>
<evidence type="ECO:0000256" key="5">
    <source>
        <dbReference type="ARBA" id="ARBA00023133"/>
    </source>
</evidence>
<reference evidence="11 12" key="1">
    <citation type="submission" date="2017-03" db="EMBL/GenBank/DDBJ databases">
        <authorList>
            <person name="Safronova V.I."/>
            <person name="Sazanova A.L."/>
            <person name="Chirak E.R."/>
        </authorList>
    </citation>
    <scope>NUCLEOTIDE SEQUENCE [LARGE SCALE GENOMIC DNA]</scope>
    <source>
        <strain evidence="11 12">Tri-43</strain>
    </source>
</reference>
<dbReference type="InterPro" id="IPR015424">
    <property type="entry name" value="PyrdxlP-dep_Trfase"/>
</dbReference>
<dbReference type="NCBIfam" id="TIGR01822">
    <property type="entry name" value="2am3keto_CoA"/>
    <property type="match status" value="1"/>
</dbReference>
<feature type="coiled-coil region" evidence="9">
    <location>
        <begin position="151"/>
        <end position="178"/>
    </location>
</feature>
<feature type="binding site" evidence="8">
    <location>
        <position position="366"/>
    </location>
    <ligand>
        <name>substrate</name>
    </ligand>
</feature>
<accession>A0A4Q1TXI7</accession>